<reference evidence="2" key="1">
    <citation type="journal article" date="2012" name="Nat. Genet.">
        <title>Lifestyle transitions in plant pathogenic Colletotrichum fungi deciphered by genome and transcriptome analyses.</title>
        <authorList>
            <person name="O'Connell R.J."/>
            <person name="Thon M.R."/>
            <person name="Hacquard S."/>
            <person name="Amyotte S.G."/>
            <person name="Kleemann J."/>
            <person name="Torres M.F."/>
            <person name="Damm U."/>
            <person name="Buiate E.A."/>
            <person name="Epstein L."/>
            <person name="Alkan N."/>
            <person name="Altmueller J."/>
            <person name="Alvarado-Balderrama L."/>
            <person name="Bauser C.A."/>
            <person name="Becker C."/>
            <person name="Birren B.W."/>
            <person name="Chen Z."/>
            <person name="Choi J."/>
            <person name="Crouch J.A."/>
            <person name="Duvick J.P."/>
            <person name="Farman M.A."/>
            <person name="Gan P."/>
            <person name="Heiman D."/>
            <person name="Henrissat B."/>
            <person name="Howard R.J."/>
            <person name="Kabbage M."/>
            <person name="Koch C."/>
            <person name="Kracher B."/>
            <person name="Kubo Y."/>
            <person name="Law A.D."/>
            <person name="Lebrun M.-H."/>
            <person name="Lee Y.-H."/>
            <person name="Miyara I."/>
            <person name="Moore N."/>
            <person name="Neumann U."/>
            <person name="Nordstroem K."/>
            <person name="Panaccione D.G."/>
            <person name="Panstruga R."/>
            <person name="Place M."/>
            <person name="Proctor R.H."/>
            <person name="Prusky D."/>
            <person name="Rech G."/>
            <person name="Reinhardt R."/>
            <person name="Rollins J.A."/>
            <person name="Rounsley S."/>
            <person name="Schardl C.L."/>
            <person name="Schwartz D.C."/>
            <person name="Shenoy N."/>
            <person name="Shirasu K."/>
            <person name="Sikhakolli U.R."/>
            <person name="Stueber K."/>
            <person name="Sukno S.A."/>
            <person name="Sweigard J.A."/>
            <person name="Takano Y."/>
            <person name="Takahara H."/>
            <person name="Trail F."/>
            <person name="van der Does H.C."/>
            <person name="Voll L.M."/>
            <person name="Will I."/>
            <person name="Young S."/>
            <person name="Zeng Q."/>
            <person name="Zhang J."/>
            <person name="Zhou S."/>
            <person name="Dickman M.B."/>
            <person name="Schulze-Lefert P."/>
            <person name="Ver Loren van Themaat E."/>
            <person name="Ma L.-J."/>
            <person name="Vaillancourt L.J."/>
        </authorList>
    </citation>
    <scope>NUCLEOTIDE SEQUENCE [LARGE SCALE GENOMIC DNA]</scope>
    <source>
        <strain evidence="2">IMI 349063</strain>
    </source>
</reference>
<dbReference type="EMBL" id="CACQ02004671">
    <property type="protein sequence ID" value="CCF41388.1"/>
    <property type="molecule type" value="Genomic_DNA"/>
</dbReference>
<dbReference type="GO" id="GO:0005840">
    <property type="term" value="C:ribosome"/>
    <property type="evidence" value="ECO:0007669"/>
    <property type="project" value="UniProtKB-KW"/>
</dbReference>
<gene>
    <name evidence="1" type="ORF">CH063_11686</name>
</gene>
<proteinExistence type="predicted"/>
<evidence type="ECO:0000313" key="1">
    <source>
        <dbReference type="EMBL" id="CCF41388.1"/>
    </source>
</evidence>
<accession>H1VMD5</accession>
<dbReference type="HOGENOM" id="CLU_1815604_0_0_1"/>
<dbReference type="Proteomes" id="UP000007174">
    <property type="component" value="Unassembled WGS sequence"/>
</dbReference>
<name>H1VMD5_COLHI</name>
<organism evidence="1 2">
    <name type="scientific">Colletotrichum higginsianum (strain IMI 349063)</name>
    <name type="common">Crucifer anthracnose fungus</name>
    <dbReference type="NCBI Taxonomy" id="759273"/>
    <lineage>
        <taxon>Eukaryota</taxon>
        <taxon>Fungi</taxon>
        <taxon>Dikarya</taxon>
        <taxon>Ascomycota</taxon>
        <taxon>Pezizomycotina</taxon>
        <taxon>Sordariomycetes</taxon>
        <taxon>Hypocreomycetidae</taxon>
        <taxon>Glomerellales</taxon>
        <taxon>Glomerellaceae</taxon>
        <taxon>Colletotrichum</taxon>
        <taxon>Colletotrichum destructivum species complex</taxon>
    </lineage>
</organism>
<keyword evidence="1" id="KW-0689">Ribosomal protein</keyword>
<protein>
    <submittedName>
        <fullName evidence="1">60S acidic ribosomal protein P0</fullName>
    </submittedName>
</protein>
<dbReference type="AlphaFoldDB" id="H1VMD5"/>
<dbReference type="eggNOG" id="ENOG502S5H0">
    <property type="taxonomic scope" value="Eukaryota"/>
</dbReference>
<sequence length="140" mass="15208">MLSMLRRVASEGPTLLLASTSFRSDTISMVPRAILVGTPRAWKKEVLPGSMPVLPAGIQTSEGATAPARAGAATLLARILSRMSFRSALVKTKPTLPLTKGRRRSYSGESGMKDRQRTMVFFPIKTTPCPRRDCLISCIC</sequence>
<keyword evidence="1" id="KW-0687">Ribonucleoprotein</keyword>
<evidence type="ECO:0000313" key="2">
    <source>
        <dbReference type="Proteomes" id="UP000007174"/>
    </source>
</evidence>